<sequence length="343" mass="35644">MEDIAAAHQRNGDTMIPVRRRIAAVMLPVAAALAAAALPMQAMAQGGFPSRPIRLVVGAPPGGGPDNVARILAQAMNLGQPVMVENRTGASSLIAAEVVAKAPADGYTVLIASQTILAVAPILAKTKSFDPQKDFTGVAMIGTAPLVLVAGPALSVGTVPEIIALAKSRPGALDYGNGGVGTTPYMAGALFSVMTGGKLNSIPYPGEQAAMTDIIAGRVPMMFANASAAMPHVRSGRLRGIAVTSPKRVDIAQGLPTVAESGVPGFEIGTWLGIIAPAATPRDVVDKLNAELRRVLATPQVKEKLLAQGYLLEDQTPEQFNAYIRQEYAKWSKLITDANIKAE</sequence>
<protein>
    <submittedName>
        <fullName evidence="2">Tripartite tricarboxylate transporter substrate binding protein</fullName>
    </submittedName>
</protein>
<gene>
    <name evidence="2" type="ORF">GON04_05070</name>
</gene>
<comment type="caution">
    <text evidence="2">The sequence shown here is derived from an EMBL/GenBank/DDBJ whole genome shotgun (WGS) entry which is preliminary data.</text>
</comment>
<evidence type="ECO:0000256" key="1">
    <source>
        <dbReference type="ARBA" id="ARBA00006987"/>
    </source>
</evidence>
<dbReference type="SUPFAM" id="SSF53850">
    <property type="entry name" value="Periplasmic binding protein-like II"/>
    <property type="match status" value="1"/>
</dbReference>
<proteinExistence type="inferred from homology"/>
<dbReference type="Pfam" id="PF03401">
    <property type="entry name" value="TctC"/>
    <property type="match status" value="1"/>
</dbReference>
<dbReference type="Proteomes" id="UP000469385">
    <property type="component" value="Unassembled WGS sequence"/>
</dbReference>
<evidence type="ECO:0000313" key="2">
    <source>
        <dbReference type="EMBL" id="MVQ28801.1"/>
    </source>
</evidence>
<organism evidence="2 3">
    <name type="scientific">Ramlibacter pinisoli</name>
    <dbReference type="NCBI Taxonomy" id="2682844"/>
    <lineage>
        <taxon>Bacteria</taxon>
        <taxon>Pseudomonadati</taxon>
        <taxon>Pseudomonadota</taxon>
        <taxon>Betaproteobacteria</taxon>
        <taxon>Burkholderiales</taxon>
        <taxon>Comamonadaceae</taxon>
        <taxon>Ramlibacter</taxon>
    </lineage>
</organism>
<dbReference type="InterPro" id="IPR042100">
    <property type="entry name" value="Bug_dom1"/>
</dbReference>
<reference evidence="2 3" key="1">
    <citation type="submission" date="2019-12" db="EMBL/GenBank/DDBJ databases">
        <authorList>
            <person name="Huq M.A."/>
        </authorList>
    </citation>
    <scope>NUCLEOTIDE SEQUENCE [LARGE SCALE GENOMIC DNA]</scope>
    <source>
        <strain evidence="2 3">MAH-25</strain>
    </source>
</reference>
<dbReference type="PANTHER" id="PTHR42928:SF5">
    <property type="entry name" value="BLR1237 PROTEIN"/>
    <property type="match status" value="1"/>
</dbReference>
<dbReference type="Gene3D" id="3.40.190.10">
    <property type="entry name" value="Periplasmic binding protein-like II"/>
    <property type="match status" value="1"/>
</dbReference>
<dbReference type="Gene3D" id="3.40.190.150">
    <property type="entry name" value="Bordetella uptake gene, domain 1"/>
    <property type="match status" value="1"/>
</dbReference>
<dbReference type="EMBL" id="WSEL01000003">
    <property type="protein sequence ID" value="MVQ28801.1"/>
    <property type="molecule type" value="Genomic_DNA"/>
</dbReference>
<dbReference type="InterPro" id="IPR005064">
    <property type="entry name" value="BUG"/>
</dbReference>
<comment type="similarity">
    <text evidence="1">Belongs to the UPF0065 (bug) family.</text>
</comment>
<dbReference type="CDD" id="cd13578">
    <property type="entry name" value="PBP2_Bug27"/>
    <property type="match status" value="1"/>
</dbReference>
<name>A0A6N8IPJ9_9BURK</name>
<dbReference type="PIRSF" id="PIRSF017082">
    <property type="entry name" value="YflP"/>
    <property type="match status" value="1"/>
</dbReference>
<dbReference type="PANTHER" id="PTHR42928">
    <property type="entry name" value="TRICARBOXYLATE-BINDING PROTEIN"/>
    <property type="match status" value="1"/>
</dbReference>
<keyword evidence="3" id="KW-1185">Reference proteome</keyword>
<dbReference type="AlphaFoldDB" id="A0A6N8IPJ9"/>
<evidence type="ECO:0000313" key="3">
    <source>
        <dbReference type="Proteomes" id="UP000469385"/>
    </source>
</evidence>
<accession>A0A6N8IPJ9</accession>